<protein>
    <submittedName>
        <fullName evidence="2">Uncharacterized protein</fullName>
    </submittedName>
</protein>
<evidence type="ECO:0000313" key="2">
    <source>
        <dbReference type="EMBL" id="MXU98414.1"/>
    </source>
</evidence>
<proteinExistence type="predicted"/>
<feature type="region of interest" description="Disordered" evidence="1">
    <location>
        <begin position="309"/>
        <end position="334"/>
    </location>
</feature>
<name>A0A6B0V9G3_IXORI</name>
<reference evidence="2" key="1">
    <citation type="submission" date="2019-12" db="EMBL/GenBank/DDBJ databases">
        <title>An insight into the sialome of adult female Ixodes ricinus ticks feeding for 6 days.</title>
        <authorList>
            <person name="Perner J."/>
            <person name="Ribeiro J.M.C."/>
        </authorList>
    </citation>
    <scope>NUCLEOTIDE SEQUENCE</scope>
    <source>
        <strain evidence="2">Semi-engorged</strain>
        <tissue evidence="2">Salivary glands</tissue>
    </source>
</reference>
<feature type="compositionally biased region" description="Polar residues" evidence="1">
    <location>
        <begin position="309"/>
        <end position="328"/>
    </location>
</feature>
<accession>A0A6B0V9G3</accession>
<evidence type="ECO:0000256" key="1">
    <source>
        <dbReference type="SAM" id="MobiDB-lite"/>
    </source>
</evidence>
<organism evidence="2">
    <name type="scientific">Ixodes ricinus</name>
    <name type="common">Common tick</name>
    <name type="synonym">Acarus ricinus</name>
    <dbReference type="NCBI Taxonomy" id="34613"/>
    <lineage>
        <taxon>Eukaryota</taxon>
        <taxon>Metazoa</taxon>
        <taxon>Ecdysozoa</taxon>
        <taxon>Arthropoda</taxon>
        <taxon>Chelicerata</taxon>
        <taxon>Arachnida</taxon>
        <taxon>Acari</taxon>
        <taxon>Parasitiformes</taxon>
        <taxon>Ixodida</taxon>
        <taxon>Ixodoidea</taxon>
        <taxon>Ixodidae</taxon>
        <taxon>Ixodinae</taxon>
        <taxon>Ixodes</taxon>
    </lineage>
</organism>
<dbReference type="EMBL" id="GIFC01016331">
    <property type="protein sequence ID" value="MXU98414.1"/>
    <property type="molecule type" value="Transcribed_RNA"/>
</dbReference>
<feature type="compositionally biased region" description="Basic and acidic residues" evidence="1">
    <location>
        <begin position="114"/>
        <end position="123"/>
    </location>
</feature>
<sequence>MIGPVDMVCALTSMPGARTSGRDRSGRSRTTLKIHEPDKSPTARTATLCPTHKRGHWRDVLSSGVSTSFTGDPCTRDTSNATLGHTYTTVAGMEWTTSCSSRSMPKGRTSVTLKHSDTVKDPHPSPPAAMSMSFAIPTSVTAATSEDSLDSGILSAVTCEQSVVSAPDADFISSWDWASSSEAPLSAVTWTAVMVSSTKVMESSICGWQGVLVKVVGSSVTVGVLEVGDAVELERSFTWPSSHSISPGSSETILSVTLTKSSVVVLSFTSDTDTVSISGSQSLVALTSTSFSHDGVCSACSKQSERIDSTVSETGSMSQMAEPSQTPACSARPV</sequence>
<feature type="compositionally biased region" description="Polar residues" evidence="1">
    <location>
        <begin position="98"/>
        <end position="113"/>
    </location>
</feature>
<feature type="region of interest" description="Disordered" evidence="1">
    <location>
        <begin position="98"/>
        <end position="126"/>
    </location>
</feature>
<dbReference type="AlphaFoldDB" id="A0A6B0V9G3"/>